<dbReference type="EMBL" id="JBBNGS010000002">
    <property type="protein sequence ID" value="MEQ2637111.1"/>
    <property type="molecule type" value="Genomic_DNA"/>
</dbReference>
<evidence type="ECO:0000259" key="1">
    <source>
        <dbReference type="Pfam" id="PF04961"/>
    </source>
</evidence>
<dbReference type="Pfam" id="PF04961">
    <property type="entry name" value="FTCD_C"/>
    <property type="match status" value="1"/>
</dbReference>
<dbReference type="SUPFAM" id="SSF101262">
    <property type="entry name" value="Methenyltetrahydrofolate cyclohydrolase-like"/>
    <property type="match status" value="1"/>
</dbReference>
<name>A0ABV1IGE9_9ACTN</name>
<proteinExistence type="predicted"/>
<dbReference type="Gene3D" id="1.20.120.680">
    <property type="entry name" value="Formiminotetrahydrofolate cyclodeaminase monomer, up-and-down helical bundle"/>
    <property type="match status" value="1"/>
</dbReference>
<feature type="domain" description="Cyclodeaminase/cyclohydrolase" evidence="1">
    <location>
        <begin position="16"/>
        <end position="190"/>
    </location>
</feature>
<reference evidence="2 3" key="1">
    <citation type="submission" date="2024-04" db="EMBL/GenBank/DDBJ databases">
        <title>Human intestinal bacterial collection.</title>
        <authorList>
            <person name="Pauvert C."/>
            <person name="Hitch T.C.A."/>
            <person name="Clavel T."/>
        </authorList>
    </citation>
    <scope>NUCLEOTIDE SEQUENCE [LARGE SCALE GENOMIC DNA]</scope>
    <source>
        <strain evidence="2 3">CLA-AA-H197</strain>
    </source>
</reference>
<evidence type="ECO:0000313" key="2">
    <source>
        <dbReference type="EMBL" id="MEQ2637111.1"/>
    </source>
</evidence>
<organism evidence="2 3">
    <name type="scientific">Paratractidigestivibacter faecalis</name>
    <dbReference type="NCBI Taxonomy" id="2292441"/>
    <lineage>
        <taxon>Bacteria</taxon>
        <taxon>Bacillati</taxon>
        <taxon>Actinomycetota</taxon>
        <taxon>Coriobacteriia</taxon>
        <taxon>Coriobacteriales</taxon>
        <taxon>Atopobiaceae</taxon>
        <taxon>Paratractidigestivibacter</taxon>
    </lineage>
</organism>
<dbReference type="InterPro" id="IPR007044">
    <property type="entry name" value="Cyclodeamin/CycHdrlase"/>
</dbReference>
<dbReference type="RefSeq" id="WP_349181511.1">
    <property type="nucleotide sequence ID" value="NZ_JBBNGS010000002.1"/>
</dbReference>
<gene>
    <name evidence="2" type="ORF">AAAT05_01910</name>
</gene>
<comment type="caution">
    <text evidence="2">The sequence shown here is derived from an EMBL/GenBank/DDBJ whole genome shotgun (WGS) entry which is preliminary data.</text>
</comment>
<protein>
    <submittedName>
        <fullName evidence="2">Cyclodeaminase/cyclohydrolase family protein</fullName>
    </submittedName>
</protein>
<dbReference type="Proteomes" id="UP001478817">
    <property type="component" value="Unassembled WGS sequence"/>
</dbReference>
<dbReference type="InterPro" id="IPR036178">
    <property type="entry name" value="Formintransfe-cycloase-like_sf"/>
</dbReference>
<keyword evidence="3" id="KW-1185">Reference proteome</keyword>
<sequence>MLSETSSTGLATLAAADFAERLAAREPVPGGGGAAALVGALGAALASMVANYTVDKPRYAAVEADVRHALAQAERIRHELLVLVDEDARAYGLVSAAYALPREDPARADAVEAALHEAALPPYRTMVSCARALMALEELGQKGSRMLLSDVACGAHLCRAAMEASSVNVFVNTASMRDRARAAELERECDALLCEWVPRARKLSAAMTAKVRRES</sequence>
<evidence type="ECO:0000313" key="3">
    <source>
        <dbReference type="Proteomes" id="UP001478817"/>
    </source>
</evidence>
<accession>A0ABV1IGE9</accession>